<evidence type="ECO:0000313" key="3">
    <source>
        <dbReference type="EMBL" id="KAG0288966.1"/>
    </source>
</evidence>
<dbReference type="Proteomes" id="UP000823405">
    <property type="component" value="Unassembled WGS sequence"/>
</dbReference>
<dbReference type="OrthoDB" id="2448214at2759"/>
<name>A0A9P6QRD8_9FUNG</name>
<organism evidence="3 4">
    <name type="scientific">Linnemannia gamsii</name>
    <dbReference type="NCBI Taxonomy" id="64522"/>
    <lineage>
        <taxon>Eukaryota</taxon>
        <taxon>Fungi</taxon>
        <taxon>Fungi incertae sedis</taxon>
        <taxon>Mucoromycota</taxon>
        <taxon>Mortierellomycotina</taxon>
        <taxon>Mortierellomycetes</taxon>
        <taxon>Mortierellales</taxon>
        <taxon>Mortierellaceae</taxon>
        <taxon>Linnemannia</taxon>
    </lineage>
</organism>
<dbReference type="AlphaFoldDB" id="A0A9P6QRD8"/>
<keyword evidence="2" id="KW-0812">Transmembrane</keyword>
<evidence type="ECO:0000256" key="2">
    <source>
        <dbReference type="SAM" id="Phobius"/>
    </source>
</evidence>
<keyword evidence="2" id="KW-1133">Transmembrane helix</keyword>
<reference evidence="3" key="1">
    <citation type="journal article" date="2020" name="Fungal Divers.">
        <title>Resolving the Mortierellaceae phylogeny through synthesis of multi-gene phylogenetics and phylogenomics.</title>
        <authorList>
            <person name="Vandepol N."/>
            <person name="Liber J."/>
            <person name="Desiro A."/>
            <person name="Na H."/>
            <person name="Kennedy M."/>
            <person name="Barry K."/>
            <person name="Grigoriev I.V."/>
            <person name="Miller A.N."/>
            <person name="O'Donnell K."/>
            <person name="Stajich J.E."/>
            <person name="Bonito G."/>
        </authorList>
    </citation>
    <scope>NUCLEOTIDE SEQUENCE</scope>
    <source>
        <strain evidence="3">NVP60</strain>
    </source>
</reference>
<feature type="transmembrane region" description="Helical" evidence="2">
    <location>
        <begin position="48"/>
        <end position="70"/>
    </location>
</feature>
<accession>A0A9P6QRD8</accession>
<dbReference type="EMBL" id="JAAAIN010002930">
    <property type="protein sequence ID" value="KAG0288966.1"/>
    <property type="molecule type" value="Genomic_DNA"/>
</dbReference>
<evidence type="ECO:0008006" key="5">
    <source>
        <dbReference type="Google" id="ProtNLM"/>
    </source>
</evidence>
<feature type="region of interest" description="Disordered" evidence="1">
    <location>
        <begin position="1"/>
        <end position="41"/>
    </location>
</feature>
<keyword evidence="4" id="KW-1185">Reference proteome</keyword>
<evidence type="ECO:0000256" key="1">
    <source>
        <dbReference type="SAM" id="MobiDB-lite"/>
    </source>
</evidence>
<evidence type="ECO:0000313" key="4">
    <source>
        <dbReference type="Proteomes" id="UP000823405"/>
    </source>
</evidence>
<keyword evidence="2" id="KW-0472">Membrane</keyword>
<feature type="compositionally biased region" description="Polar residues" evidence="1">
    <location>
        <begin position="9"/>
        <end position="19"/>
    </location>
</feature>
<comment type="caution">
    <text evidence="3">The sequence shown here is derived from an EMBL/GenBank/DDBJ whole genome shotgun (WGS) entry which is preliminary data.</text>
</comment>
<sequence length="125" mass="13512">MTTATTTTLASPSVSQAHAYSTRHDHSRAASAPTEGGGGSGMKEMEKLVVFEILAGVVVSGLMCFVWAVMAIRRGGVVAIPGVRRTMARMQRWGKMVKMLRDEWKGVLGAKVDAVVEQMKFRVDS</sequence>
<proteinExistence type="predicted"/>
<protein>
    <recommendedName>
        <fullName evidence="5">Transmembrane protein</fullName>
    </recommendedName>
</protein>
<gene>
    <name evidence="3" type="ORF">BGZ97_006615</name>
</gene>